<proteinExistence type="predicted"/>
<evidence type="ECO:0000313" key="1">
    <source>
        <dbReference type="EMBL" id="WOT05435.1"/>
    </source>
</evidence>
<sequence>MSMQDGTECHQEKMDNSTHCCHSNQMKPAVAGNSKDCCNGGSICQSDCNHCLVISVTGTLYSTASWPKSGKTDLAVTTQMPHFHSILLPQDLRPPIA</sequence>
<accession>A0ABZ0JYR0</accession>
<protein>
    <submittedName>
        <fullName evidence="1">Uncharacterized protein</fullName>
    </submittedName>
</protein>
<keyword evidence="2" id="KW-1185">Reference proteome</keyword>
<dbReference type="Proteomes" id="UP001529491">
    <property type="component" value="Chromosome"/>
</dbReference>
<dbReference type="RefSeq" id="WP_375087881.1">
    <property type="nucleotide sequence ID" value="NZ_CP136522.1"/>
</dbReference>
<name>A0ABZ0JYR0_9GAMM</name>
<gene>
    <name evidence="1" type="ORF">RGE70_00985</name>
</gene>
<evidence type="ECO:0000313" key="2">
    <source>
        <dbReference type="Proteomes" id="UP001529491"/>
    </source>
</evidence>
<reference evidence="1 2" key="1">
    <citation type="submission" date="2023-10" db="EMBL/GenBank/DDBJ databases">
        <title>Complete genome sequence of Shewanella sp. DAU334.</title>
        <authorList>
            <person name="Lee Y.-S."/>
            <person name="Jeong H.-R."/>
            <person name="Hwang E.-J."/>
            <person name="Choi Y.-L."/>
            <person name="Kim G.-D."/>
        </authorList>
    </citation>
    <scope>NUCLEOTIDE SEQUENCE [LARGE SCALE GENOMIC DNA]</scope>
    <source>
        <strain evidence="1 2">DAU334</strain>
    </source>
</reference>
<organism evidence="1 2">
    <name type="scientific">Shewanella youngdeokensis</name>
    <dbReference type="NCBI Taxonomy" id="2999068"/>
    <lineage>
        <taxon>Bacteria</taxon>
        <taxon>Pseudomonadati</taxon>
        <taxon>Pseudomonadota</taxon>
        <taxon>Gammaproteobacteria</taxon>
        <taxon>Alteromonadales</taxon>
        <taxon>Shewanellaceae</taxon>
        <taxon>Shewanella</taxon>
    </lineage>
</organism>
<dbReference type="EMBL" id="CP136522">
    <property type="protein sequence ID" value="WOT05435.1"/>
    <property type="molecule type" value="Genomic_DNA"/>
</dbReference>